<reference evidence="2 3" key="1">
    <citation type="submission" date="2011-08" db="EMBL/GenBank/DDBJ databases">
        <title>The Genome Sequence of Alistipes indistinctus YIT 12060.</title>
        <authorList>
            <consortium name="The Broad Institute Genome Sequencing Platform"/>
            <person name="Earl A."/>
            <person name="Ward D."/>
            <person name="Feldgarden M."/>
            <person name="Gevers D."/>
            <person name="Morotomi M."/>
            <person name="Young S.K."/>
            <person name="Zeng Q."/>
            <person name="Gargeya S."/>
            <person name="Fitzgerald M."/>
            <person name="Haas B."/>
            <person name="Abouelleil A."/>
            <person name="Alvarado L."/>
            <person name="Arachchi H.M."/>
            <person name="Berlin A."/>
            <person name="Brown A."/>
            <person name="Chapman S.B."/>
            <person name="Chen Z."/>
            <person name="Dunbar C."/>
            <person name="Freedman E."/>
            <person name="Gearin G."/>
            <person name="Gellesch M."/>
            <person name="Goldberg J."/>
            <person name="Griggs A."/>
            <person name="Gujja S."/>
            <person name="Heiman D."/>
            <person name="Howarth C."/>
            <person name="Larson L."/>
            <person name="Lui A."/>
            <person name="MacDonald P.J.P."/>
            <person name="Montmayeur A."/>
            <person name="Murphy C."/>
            <person name="Neiman D."/>
            <person name="Pearson M."/>
            <person name="Priest M."/>
            <person name="Roberts A."/>
            <person name="Saif S."/>
            <person name="Shea T."/>
            <person name="Shenoy N."/>
            <person name="Sisk P."/>
            <person name="Stolte C."/>
            <person name="Sykes S."/>
            <person name="Wortman J."/>
            <person name="Nusbaum C."/>
            <person name="Birren B."/>
        </authorList>
    </citation>
    <scope>NUCLEOTIDE SEQUENCE [LARGE SCALE GENOMIC DNA]</scope>
    <source>
        <strain evidence="2 3">YIT 12060</strain>
    </source>
</reference>
<dbReference type="AlphaFoldDB" id="G5H9Z2"/>
<keyword evidence="1" id="KW-0732">Signal</keyword>
<feature type="chain" id="PRO_5003478016" description="Outer membrane protein beta-barrel domain-containing protein" evidence="1">
    <location>
        <begin position="20"/>
        <end position="267"/>
    </location>
</feature>
<evidence type="ECO:0000256" key="1">
    <source>
        <dbReference type="SAM" id="SignalP"/>
    </source>
</evidence>
<name>G5H9Z2_9BACT</name>
<dbReference type="Proteomes" id="UP000006008">
    <property type="component" value="Unassembled WGS sequence"/>
</dbReference>
<comment type="caution">
    <text evidence="2">The sequence shown here is derived from an EMBL/GenBank/DDBJ whole genome shotgun (WGS) entry which is preliminary data.</text>
</comment>
<dbReference type="PATRIC" id="fig|742725.3.peg.1544"/>
<evidence type="ECO:0008006" key="4">
    <source>
        <dbReference type="Google" id="ProtNLM"/>
    </source>
</evidence>
<accession>G5H9Z2</accession>
<evidence type="ECO:0000313" key="3">
    <source>
        <dbReference type="Proteomes" id="UP000006008"/>
    </source>
</evidence>
<dbReference type="InterPro" id="IPR011250">
    <property type="entry name" value="OMP/PagP_B-barrel"/>
</dbReference>
<proteinExistence type="predicted"/>
<organism evidence="2 3">
    <name type="scientific">Alistipes indistinctus YIT 12060</name>
    <dbReference type="NCBI Taxonomy" id="742725"/>
    <lineage>
        <taxon>Bacteria</taxon>
        <taxon>Pseudomonadati</taxon>
        <taxon>Bacteroidota</taxon>
        <taxon>Bacteroidia</taxon>
        <taxon>Bacteroidales</taxon>
        <taxon>Rikenellaceae</taxon>
        <taxon>Alistipes</taxon>
    </lineage>
</organism>
<dbReference type="STRING" id="742725.HMPREF9450_01457"/>
<feature type="signal peptide" evidence="1">
    <location>
        <begin position="1"/>
        <end position="19"/>
    </location>
</feature>
<dbReference type="OrthoDB" id="1093738at2"/>
<dbReference type="HOGENOM" id="CLU_1041035_0_0_10"/>
<protein>
    <recommendedName>
        <fullName evidence="4">Outer membrane protein beta-barrel domain-containing protein</fullName>
    </recommendedName>
</protein>
<dbReference type="SUPFAM" id="SSF56925">
    <property type="entry name" value="OMPA-like"/>
    <property type="match status" value="1"/>
</dbReference>
<sequence length="267" mass="28447">MKKLLLLVFALSLLPKGYAQDLLVTAKGDTVRCKILAKTDQQIFISVLQPDGTKISSYVSKDTIRTITPGYFVTESSPEKVTPLLTAPPMNQREKTKHSPHGVRFALSGGYSHRLGKLASGLKSSYKTGFVIGGDLAGFFNEYIGLGGFVNYRQYNDGSVSSVVAGPKILSRFYNRTQNSAFILGVGLGYVSYQESVSSIKATGSTFGTTVEAGYEIGLSKGVALMINACLTAGSLGKITVNGKTSDLDKRGSMSSLNLAVGLVFGR</sequence>
<dbReference type="GeneID" id="92815507"/>
<dbReference type="EMBL" id="ADLD01000013">
    <property type="protein sequence ID" value="EHB91408.1"/>
    <property type="molecule type" value="Genomic_DNA"/>
</dbReference>
<gene>
    <name evidence="2" type="ORF">HMPREF9450_01457</name>
</gene>
<evidence type="ECO:0000313" key="2">
    <source>
        <dbReference type="EMBL" id="EHB91408.1"/>
    </source>
</evidence>
<keyword evidence="3" id="KW-1185">Reference proteome</keyword>
<dbReference type="eggNOG" id="COG2067">
    <property type="taxonomic scope" value="Bacteria"/>
</dbReference>
<dbReference type="RefSeq" id="WP_009134263.1">
    <property type="nucleotide sequence ID" value="NZ_CP102250.1"/>
</dbReference>